<dbReference type="GeneID" id="63741713"/>
<dbReference type="RefSeq" id="XP_040675905.1">
    <property type="nucleotide sequence ID" value="XM_040826056.1"/>
</dbReference>
<dbReference type="HOGENOM" id="CLU_1496563_0_0_1"/>
<evidence type="ECO:0000313" key="1">
    <source>
        <dbReference type="EMBL" id="KHN94839.1"/>
    </source>
</evidence>
<organism evidence="1 2">
    <name type="scientific">Metarhizium album (strain ARSEF 1941)</name>
    <dbReference type="NCBI Taxonomy" id="1081103"/>
    <lineage>
        <taxon>Eukaryota</taxon>
        <taxon>Fungi</taxon>
        <taxon>Dikarya</taxon>
        <taxon>Ascomycota</taxon>
        <taxon>Pezizomycotina</taxon>
        <taxon>Sordariomycetes</taxon>
        <taxon>Hypocreomycetidae</taxon>
        <taxon>Hypocreales</taxon>
        <taxon>Clavicipitaceae</taxon>
        <taxon>Metarhizium</taxon>
    </lineage>
</organism>
<dbReference type="Proteomes" id="UP000030816">
    <property type="component" value="Unassembled WGS sequence"/>
</dbReference>
<comment type="caution">
    <text evidence="1">The sequence shown here is derived from an EMBL/GenBank/DDBJ whole genome shotgun (WGS) entry which is preliminary data.</text>
</comment>
<evidence type="ECO:0000313" key="2">
    <source>
        <dbReference type="Proteomes" id="UP000030816"/>
    </source>
</evidence>
<sequence>MGELGFLNLEDAEGRERFCGPVSGIEDPKFMILDDCKLLKGTVVLSAKISELVLGTKGIDVPAGVVELDPFLFETDKDDLRVCELEGVILSDCEPFEDTDELLAGVDEPATLEVIEVNELGICEVEEYAKSLILVDLVNGIDEPEIIVIDGLEVLVAVALYELDCLEFSCRELEGGAVEF</sequence>
<dbReference type="OrthoDB" id="4941381at2759"/>
<protein>
    <submittedName>
        <fullName evidence="1">Uncharacterized protein</fullName>
    </submittedName>
</protein>
<accession>A0A0B2WME6</accession>
<proteinExistence type="predicted"/>
<dbReference type="EMBL" id="AZHE01000029">
    <property type="protein sequence ID" value="KHN94839.1"/>
    <property type="molecule type" value="Genomic_DNA"/>
</dbReference>
<reference evidence="1 2" key="1">
    <citation type="journal article" date="2014" name="Proc. Natl. Acad. Sci. U.S.A.">
        <title>Trajectory and genomic determinants of fungal-pathogen speciation and host adaptation.</title>
        <authorList>
            <person name="Hu X."/>
            <person name="Xiao G."/>
            <person name="Zheng P."/>
            <person name="Shang Y."/>
            <person name="Su Y."/>
            <person name="Zhang X."/>
            <person name="Liu X."/>
            <person name="Zhan S."/>
            <person name="St Leger R.J."/>
            <person name="Wang C."/>
        </authorList>
    </citation>
    <scope>NUCLEOTIDE SEQUENCE [LARGE SCALE GENOMIC DNA]</scope>
    <source>
        <strain evidence="1 2">ARSEF 1941</strain>
    </source>
</reference>
<gene>
    <name evidence="1" type="ORF">MAM_07258</name>
</gene>
<dbReference type="AlphaFoldDB" id="A0A0B2WME6"/>
<keyword evidence="2" id="KW-1185">Reference proteome</keyword>
<name>A0A0B2WME6_METAS</name>